<name>A0A975M3D3_9MICC</name>
<dbReference type="PANTHER" id="PTHR30055">
    <property type="entry name" value="HTH-TYPE TRANSCRIPTIONAL REGULATOR RUTR"/>
    <property type="match status" value="1"/>
</dbReference>
<dbReference type="Pfam" id="PF17932">
    <property type="entry name" value="TetR_C_24"/>
    <property type="match status" value="1"/>
</dbReference>
<dbReference type="PROSITE" id="PS01081">
    <property type="entry name" value="HTH_TETR_1"/>
    <property type="match status" value="1"/>
</dbReference>
<evidence type="ECO:0000256" key="2">
    <source>
        <dbReference type="ARBA" id="ARBA00023015"/>
    </source>
</evidence>
<proteinExistence type="predicted"/>
<evidence type="ECO:0000256" key="4">
    <source>
        <dbReference type="ARBA" id="ARBA00023163"/>
    </source>
</evidence>
<evidence type="ECO:0000313" key="7">
    <source>
        <dbReference type="EMBL" id="QWC09226.1"/>
    </source>
</evidence>
<sequence length="199" mass="22685">MKTMNIKEELTRVSVELFASQGYAKTSVQQIVDAAGVTKGALYHYFNSKDDLLFDIYDRILTLQLRNLHEITDRGLPVGETVRLVCEDVIVTSIEWIREGAVFFRSQHMLSPDRMEDVKVRRRQYNEVFGALITRGKTEGVFRDDIPTAVLVANFFANPHYLSFWYQPSGPLTREQVAKQITDLYLTGLRPAHSEGAAL</sequence>
<dbReference type="PROSITE" id="PS50977">
    <property type="entry name" value="HTH_TETR_2"/>
    <property type="match status" value="1"/>
</dbReference>
<reference evidence="7 8" key="1">
    <citation type="submission" date="2021-05" db="EMBL/GenBank/DDBJ databases">
        <title>Novel species in genus Arthrobacter.</title>
        <authorList>
            <person name="Zhang G."/>
        </authorList>
    </citation>
    <scope>NUCLEOTIDE SEQUENCE [LARGE SCALE GENOMIC DNA]</scope>
    <source>
        <strain evidence="8">zg-ZUI227</strain>
    </source>
</reference>
<dbReference type="Gene3D" id="1.10.357.10">
    <property type="entry name" value="Tetracycline Repressor, domain 2"/>
    <property type="match status" value="1"/>
</dbReference>
<evidence type="ECO:0000256" key="5">
    <source>
        <dbReference type="PROSITE-ProRule" id="PRU00335"/>
    </source>
</evidence>
<evidence type="ECO:0000256" key="3">
    <source>
        <dbReference type="ARBA" id="ARBA00023125"/>
    </source>
</evidence>
<dbReference type="InterPro" id="IPR023772">
    <property type="entry name" value="DNA-bd_HTH_TetR-type_CS"/>
</dbReference>
<keyword evidence="8" id="KW-1185">Reference proteome</keyword>
<evidence type="ECO:0000259" key="6">
    <source>
        <dbReference type="PROSITE" id="PS50977"/>
    </source>
</evidence>
<dbReference type="InterPro" id="IPR036271">
    <property type="entry name" value="Tet_transcr_reg_TetR-rel_C_sf"/>
</dbReference>
<dbReference type="Pfam" id="PF00440">
    <property type="entry name" value="TetR_N"/>
    <property type="match status" value="1"/>
</dbReference>
<dbReference type="InterPro" id="IPR041490">
    <property type="entry name" value="KstR2_TetR_C"/>
</dbReference>
<dbReference type="KEGG" id="ajg:KKR91_12040"/>
<dbReference type="PRINTS" id="PR00455">
    <property type="entry name" value="HTHTETR"/>
</dbReference>
<feature type="domain" description="HTH tetR-type" evidence="6">
    <location>
        <begin position="4"/>
        <end position="64"/>
    </location>
</feature>
<dbReference type="InterPro" id="IPR050109">
    <property type="entry name" value="HTH-type_TetR-like_transc_reg"/>
</dbReference>
<dbReference type="InterPro" id="IPR009057">
    <property type="entry name" value="Homeodomain-like_sf"/>
</dbReference>
<evidence type="ECO:0000313" key="8">
    <source>
        <dbReference type="Proteomes" id="UP000676885"/>
    </source>
</evidence>
<dbReference type="Proteomes" id="UP000676885">
    <property type="component" value="Chromosome"/>
</dbReference>
<organism evidence="7 8">
    <name type="scientific">Arthrobacter jiangjiafuii</name>
    <dbReference type="NCBI Taxonomy" id="2817475"/>
    <lineage>
        <taxon>Bacteria</taxon>
        <taxon>Bacillati</taxon>
        <taxon>Actinomycetota</taxon>
        <taxon>Actinomycetes</taxon>
        <taxon>Micrococcales</taxon>
        <taxon>Micrococcaceae</taxon>
        <taxon>Arthrobacter</taxon>
    </lineage>
</organism>
<feature type="DNA-binding region" description="H-T-H motif" evidence="5">
    <location>
        <begin position="27"/>
        <end position="46"/>
    </location>
</feature>
<dbReference type="GO" id="GO:0000976">
    <property type="term" value="F:transcription cis-regulatory region binding"/>
    <property type="evidence" value="ECO:0007669"/>
    <property type="project" value="TreeGrafter"/>
</dbReference>
<keyword evidence="4" id="KW-0804">Transcription</keyword>
<dbReference type="AlphaFoldDB" id="A0A975M3D3"/>
<dbReference type="InterPro" id="IPR001647">
    <property type="entry name" value="HTH_TetR"/>
</dbReference>
<gene>
    <name evidence="7" type="ORF">KKR91_12040</name>
</gene>
<keyword evidence="3 5" id="KW-0238">DNA-binding</keyword>
<dbReference type="EMBL" id="CP076022">
    <property type="protein sequence ID" value="QWC09226.1"/>
    <property type="molecule type" value="Genomic_DNA"/>
</dbReference>
<dbReference type="SUPFAM" id="SSF46689">
    <property type="entry name" value="Homeodomain-like"/>
    <property type="match status" value="1"/>
</dbReference>
<dbReference type="SUPFAM" id="SSF48498">
    <property type="entry name" value="Tetracyclin repressor-like, C-terminal domain"/>
    <property type="match status" value="1"/>
</dbReference>
<dbReference type="GO" id="GO:0003700">
    <property type="term" value="F:DNA-binding transcription factor activity"/>
    <property type="evidence" value="ECO:0007669"/>
    <property type="project" value="TreeGrafter"/>
</dbReference>
<dbReference type="PANTHER" id="PTHR30055:SF175">
    <property type="entry name" value="HTH-TYPE TRANSCRIPTIONAL REPRESSOR KSTR2"/>
    <property type="match status" value="1"/>
</dbReference>
<dbReference type="RefSeq" id="WP_210231307.1">
    <property type="nucleotide sequence ID" value="NZ_JAGKQF010000001.1"/>
</dbReference>
<evidence type="ECO:0000256" key="1">
    <source>
        <dbReference type="ARBA" id="ARBA00022491"/>
    </source>
</evidence>
<protein>
    <submittedName>
        <fullName evidence="7">TetR/AcrR family transcriptional regulator</fullName>
    </submittedName>
</protein>
<dbReference type="Gene3D" id="1.10.10.60">
    <property type="entry name" value="Homeodomain-like"/>
    <property type="match status" value="1"/>
</dbReference>
<keyword evidence="2" id="KW-0805">Transcription regulation</keyword>
<accession>A0A975M3D3</accession>
<keyword evidence="1" id="KW-0678">Repressor</keyword>